<name>A0A0C9U173_SPHS4</name>
<proteinExistence type="predicted"/>
<accession>A0A0C9U173</accession>
<keyword evidence="3" id="KW-1185">Reference proteome</keyword>
<evidence type="ECO:0000313" key="3">
    <source>
        <dbReference type="Proteomes" id="UP000054279"/>
    </source>
</evidence>
<feature type="compositionally biased region" description="Basic and acidic residues" evidence="1">
    <location>
        <begin position="430"/>
        <end position="452"/>
    </location>
</feature>
<evidence type="ECO:0000256" key="1">
    <source>
        <dbReference type="SAM" id="MobiDB-lite"/>
    </source>
</evidence>
<dbReference type="EMBL" id="KN837177">
    <property type="protein sequence ID" value="KIJ36518.1"/>
    <property type="molecule type" value="Genomic_DNA"/>
</dbReference>
<dbReference type="HOGENOM" id="CLU_052865_0_0_1"/>
<organism evidence="2 3">
    <name type="scientific">Sphaerobolus stellatus (strain SS14)</name>
    <dbReference type="NCBI Taxonomy" id="990650"/>
    <lineage>
        <taxon>Eukaryota</taxon>
        <taxon>Fungi</taxon>
        <taxon>Dikarya</taxon>
        <taxon>Basidiomycota</taxon>
        <taxon>Agaricomycotina</taxon>
        <taxon>Agaricomycetes</taxon>
        <taxon>Phallomycetidae</taxon>
        <taxon>Geastrales</taxon>
        <taxon>Sphaerobolaceae</taxon>
        <taxon>Sphaerobolus</taxon>
    </lineage>
</organism>
<dbReference type="Proteomes" id="UP000054279">
    <property type="component" value="Unassembled WGS sequence"/>
</dbReference>
<dbReference type="AlphaFoldDB" id="A0A0C9U173"/>
<reference evidence="2 3" key="1">
    <citation type="submission" date="2014-06" db="EMBL/GenBank/DDBJ databases">
        <title>Evolutionary Origins and Diversification of the Mycorrhizal Mutualists.</title>
        <authorList>
            <consortium name="DOE Joint Genome Institute"/>
            <consortium name="Mycorrhizal Genomics Consortium"/>
            <person name="Kohler A."/>
            <person name="Kuo A."/>
            <person name="Nagy L.G."/>
            <person name="Floudas D."/>
            <person name="Copeland A."/>
            <person name="Barry K.W."/>
            <person name="Cichocki N."/>
            <person name="Veneault-Fourrey C."/>
            <person name="LaButti K."/>
            <person name="Lindquist E.A."/>
            <person name="Lipzen A."/>
            <person name="Lundell T."/>
            <person name="Morin E."/>
            <person name="Murat C."/>
            <person name="Riley R."/>
            <person name="Ohm R."/>
            <person name="Sun H."/>
            <person name="Tunlid A."/>
            <person name="Henrissat B."/>
            <person name="Grigoriev I.V."/>
            <person name="Hibbett D.S."/>
            <person name="Martin F."/>
        </authorList>
    </citation>
    <scope>NUCLEOTIDE SEQUENCE [LARGE SCALE GENOMIC DNA]</scope>
    <source>
        <strain evidence="2 3">SS14</strain>
    </source>
</reference>
<feature type="region of interest" description="Disordered" evidence="1">
    <location>
        <begin position="108"/>
        <end position="174"/>
    </location>
</feature>
<gene>
    <name evidence="2" type="ORF">M422DRAFT_261074</name>
</gene>
<evidence type="ECO:0000313" key="2">
    <source>
        <dbReference type="EMBL" id="KIJ36518.1"/>
    </source>
</evidence>
<feature type="region of interest" description="Disordered" evidence="1">
    <location>
        <begin position="420"/>
        <end position="452"/>
    </location>
</feature>
<protein>
    <submittedName>
        <fullName evidence="2">Uncharacterized protein</fullName>
    </submittedName>
</protein>
<feature type="compositionally biased region" description="Basic and acidic residues" evidence="1">
    <location>
        <begin position="108"/>
        <end position="120"/>
    </location>
</feature>
<sequence>MFICPPVSDNELAPFLHDAKTLTVPKGEVPLPNLDKLPSPSKFHNPAVLTMNENMIAEVKKMNEALMTKYEEKEEKEEWYCKTAVEAYMAAKRKEQEEMRKQRAEAAARVDEARKADDNVKAAAEAAKVDEESWRDMNSAGEEVNQDATPKSKTKRKKSHPIVESSYEEETEEVKVERRKAKGKRKAVDAEFKQNMGAYDYSEIPGVPVCVKCSSCKVPKNAGYNRQCVMNVHVDVKEGLFSVREKDSCYTCYLRNNRCSFTHKMPVDLVMPEFENDVELQVKLKELCNMQDTFQDKRDRDRVVKKKTVTNTKASTSTPKRSKRKIVAEEDDFKTECQPKRSRMVASSAGSEFPSVEESLDRIREALSQSINLLFGYPGCRIKQHIQRYALMEEEEPTNKEVFVQNEEVSVRDLDIVPRRMVEEEEDRVDEDKESRKVDKDLTMKDGDVEEL</sequence>